<dbReference type="Pfam" id="PF00916">
    <property type="entry name" value="Sulfate_transp"/>
    <property type="match status" value="1"/>
</dbReference>
<evidence type="ECO:0000256" key="4">
    <source>
        <dbReference type="ARBA" id="ARBA00023136"/>
    </source>
</evidence>
<protein>
    <submittedName>
        <fullName evidence="7">Sulfate transporter</fullName>
    </submittedName>
</protein>
<dbReference type="SUPFAM" id="SSF52091">
    <property type="entry name" value="SpoIIaa-like"/>
    <property type="match status" value="1"/>
</dbReference>
<organism evidence="7 8">
    <name type="scientific">Nostocoides japonicum T1-X7</name>
    <dbReference type="NCBI Taxonomy" id="1194083"/>
    <lineage>
        <taxon>Bacteria</taxon>
        <taxon>Bacillati</taxon>
        <taxon>Actinomycetota</taxon>
        <taxon>Actinomycetes</taxon>
        <taxon>Micrococcales</taxon>
        <taxon>Intrasporangiaceae</taxon>
        <taxon>Nostocoides</taxon>
    </lineage>
</organism>
<evidence type="ECO:0000313" key="8">
    <source>
        <dbReference type="Proteomes" id="UP000035721"/>
    </source>
</evidence>
<feature type="transmembrane region" description="Helical" evidence="5">
    <location>
        <begin position="245"/>
        <end position="264"/>
    </location>
</feature>
<dbReference type="RefSeq" id="WP_048549950.1">
    <property type="nucleotide sequence ID" value="NZ_HF570958.1"/>
</dbReference>
<keyword evidence="3 5" id="KW-1133">Transmembrane helix</keyword>
<dbReference type="AlphaFoldDB" id="A0A077LUT5"/>
<feature type="transmembrane region" description="Helical" evidence="5">
    <location>
        <begin position="197"/>
        <end position="216"/>
    </location>
</feature>
<gene>
    <name evidence="7" type="ORF">BN12_130026</name>
</gene>
<comment type="subcellular location">
    <subcellularLocation>
        <location evidence="1">Membrane</location>
        <topology evidence="1">Multi-pass membrane protein</topology>
    </subcellularLocation>
</comment>
<dbReference type="InterPro" id="IPR002645">
    <property type="entry name" value="STAS_dom"/>
</dbReference>
<keyword evidence="2 5" id="KW-0812">Transmembrane</keyword>
<comment type="caution">
    <text evidence="7">The sequence shown here is derived from an EMBL/GenBank/DDBJ whole genome shotgun (WGS) entry which is preliminary data.</text>
</comment>
<dbReference type="Pfam" id="PF01740">
    <property type="entry name" value="STAS"/>
    <property type="match status" value="1"/>
</dbReference>
<feature type="transmembrane region" description="Helical" evidence="5">
    <location>
        <begin position="96"/>
        <end position="115"/>
    </location>
</feature>
<dbReference type="EMBL" id="CAJB01000035">
    <property type="protein sequence ID" value="CCH76487.1"/>
    <property type="molecule type" value="Genomic_DNA"/>
</dbReference>
<keyword evidence="8" id="KW-1185">Reference proteome</keyword>
<dbReference type="InterPro" id="IPR001902">
    <property type="entry name" value="SLC26A/SulP_fam"/>
</dbReference>
<feature type="transmembrane region" description="Helical" evidence="5">
    <location>
        <begin position="318"/>
        <end position="338"/>
    </location>
</feature>
<name>A0A077LUT5_9MICO</name>
<feature type="transmembrane region" description="Helical" evidence="5">
    <location>
        <begin position="127"/>
        <end position="149"/>
    </location>
</feature>
<proteinExistence type="predicted"/>
<dbReference type="Proteomes" id="UP000035721">
    <property type="component" value="Unassembled WGS sequence"/>
</dbReference>
<dbReference type="GO" id="GO:0055085">
    <property type="term" value="P:transmembrane transport"/>
    <property type="evidence" value="ECO:0007669"/>
    <property type="project" value="InterPro"/>
</dbReference>
<sequence length="557" mass="57693">MTTEVRADRWWPRAYQPSWLRFDLVAGLTAAAVVIPQAMAYAAIAGLPVEVGLYSASVPMVAYALAGTSRPLSVSVTSSIAAVTATAIAGTPDPRAAAAALAVFSGLFLVLGYLFRLGFVAELISAPVLTGFKVGVGVSIAIGQLHALLGVDKEGSHLVTQLWDAVVALPHASVATMALAAACIAVLLGLKRLVPAVPGPLVVVVLTIAATVLLRLDDHGIALVGQVPSGFPTPQLPAIGKNLDLVLPGLGVALIAFVESIAAARAFQAKDDPPVQATREMGALGLANVVSSLLRGMPAGGGMSQTAIADGAGAKSPLTGMVGAATVVVTLLFLAPVFSDLPEAALGALVFVAAIGLVDLGKVGRILRTNRRDGLLTIGAALGVASMGALDGIVVAVLISVLTLLYETSRRPVETITAVPRRAPQTGPVPEGLLVLRPGSDIYFANVQRVRRDIDAIVAAAPVRPRVVLFDVPDVSMFEYTAHEGLRQMVDDLLAQGIEVWEVEPRPDAREAALRYRRHHGGGPPPRSFPDLPAAVATYRAEHPQVVDPPVTQGEEG</sequence>
<dbReference type="PROSITE" id="PS50801">
    <property type="entry name" value="STAS"/>
    <property type="match status" value="1"/>
</dbReference>
<dbReference type="CDD" id="cd07042">
    <property type="entry name" value="STAS_SulP_like_sulfate_transporter"/>
    <property type="match status" value="1"/>
</dbReference>
<dbReference type="STRING" id="1194083.BN12_130026"/>
<evidence type="ECO:0000256" key="1">
    <source>
        <dbReference type="ARBA" id="ARBA00004141"/>
    </source>
</evidence>
<feature type="transmembrane region" description="Helical" evidence="5">
    <location>
        <begin position="169"/>
        <end position="190"/>
    </location>
</feature>
<dbReference type="InterPro" id="IPR011547">
    <property type="entry name" value="SLC26A/SulP_dom"/>
</dbReference>
<dbReference type="GO" id="GO:0016020">
    <property type="term" value="C:membrane"/>
    <property type="evidence" value="ECO:0007669"/>
    <property type="project" value="UniProtKB-SubCell"/>
</dbReference>
<feature type="transmembrane region" description="Helical" evidence="5">
    <location>
        <begin position="344"/>
        <end position="363"/>
    </location>
</feature>
<reference evidence="7 8" key="1">
    <citation type="journal article" date="2013" name="ISME J.">
        <title>A metabolic model for members of the genus Tetrasphaera involved in enhanced biological phosphorus removal.</title>
        <authorList>
            <person name="Kristiansen R."/>
            <person name="Nguyen H.T.T."/>
            <person name="Saunders A.M."/>
            <person name="Nielsen J.L."/>
            <person name="Wimmer R."/>
            <person name="Le V.Q."/>
            <person name="McIlroy S.J."/>
            <person name="Petrovski S."/>
            <person name="Seviour R.J."/>
            <person name="Calteau A."/>
            <person name="Nielsen K.L."/>
            <person name="Nielsen P.H."/>
        </authorList>
    </citation>
    <scope>NUCLEOTIDE SEQUENCE [LARGE SCALE GENOMIC DNA]</scope>
    <source>
        <strain evidence="7 8">T1-X7</strain>
    </source>
</reference>
<feature type="transmembrane region" description="Helical" evidence="5">
    <location>
        <begin position="375"/>
        <end position="406"/>
    </location>
</feature>
<evidence type="ECO:0000256" key="5">
    <source>
        <dbReference type="SAM" id="Phobius"/>
    </source>
</evidence>
<evidence type="ECO:0000256" key="2">
    <source>
        <dbReference type="ARBA" id="ARBA00022692"/>
    </source>
</evidence>
<evidence type="ECO:0000259" key="6">
    <source>
        <dbReference type="PROSITE" id="PS50801"/>
    </source>
</evidence>
<feature type="transmembrane region" description="Helical" evidence="5">
    <location>
        <begin position="20"/>
        <end position="39"/>
    </location>
</feature>
<dbReference type="OrthoDB" id="9769739at2"/>
<evidence type="ECO:0000313" key="7">
    <source>
        <dbReference type="EMBL" id="CCH76487.1"/>
    </source>
</evidence>
<dbReference type="InterPro" id="IPR036513">
    <property type="entry name" value="STAS_dom_sf"/>
</dbReference>
<evidence type="ECO:0000256" key="3">
    <source>
        <dbReference type="ARBA" id="ARBA00022989"/>
    </source>
</evidence>
<dbReference type="Gene3D" id="3.30.750.24">
    <property type="entry name" value="STAS domain"/>
    <property type="match status" value="1"/>
</dbReference>
<dbReference type="PANTHER" id="PTHR11814">
    <property type="entry name" value="SULFATE TRANSPORTER"/>
    <property type="match status" value="1"/>
</dbReference>
<accession>A0A077LUT5</accession>
<keyword evidence="4 5" id="KW-0472">Membrane</keyword>
<feature type="domain" description="STAS" evidence="6">
    <location>
        <begin position="431"/>
        <end position="511"/>
    </location>
</feature>